<reference evidence="1 2" key="1">
    <citation type="submission" date="2021-06" db="EMBL/GenBank/DDBJ databases">
        <title>Caerostris extrusa draft genome.</title>
        <authorList>
            <person name="Kono N."/>
            <person name="Arakawa K."/>
        </authorList>
    </citation>
    <scope>NUCLEOTIDE SEQUENCE [LARGE SCALE GENOMIC DNA]</scope>
</reference>
<gene>
    <name evidence="1" type="ORF">CEXT_439261</name>
</gene>
<proteinExistence type="predicted"/>
<keyword evidence="2" id="KW-1185">Reference proteome</keyword>
<dbReference type="AlphaFoldDB" id="A0AAV4QZI8"/>
<protein>
    <submittedName>
        <fullName evidence="1">Uncharacterized protein</fullName>
    </submittedName>
</protein>
<name>A0AAV4QZI8_CAEEX</name>
<evidence type="ECO:0000313" key="1">
    <source>
        <dbReference type="EMBL" id="GIY14680.1"/>
    </source>
</evidence>
<accession>A0AAV4QZI8</accession>
<dbReference type="EMBL" id="BPLR01007130">
    <property type="protein sequence ID" value="GIY14680.1"/>
    <property type="molecule type" value="Genomic_DNA"/>
</dbReference>
<comment type="caution">
    <text evidence="1">The sequence shown here is derived from an EMBL/GenBank/DDBJ whole genome shotgun (WGS) entry which is preliminary data.</text>
</comment>
<evidence type="ECO:0000313" key="2">
    <source>
        <dbReference type="Proteomes" id="UP001054945"/>
    </source>
</evidence>
<sequence>MTVKNLLKPPYDTNCFDYLEAWKKMEAKEQCQRVYGQTFQSGEESRKIQLENTKTYDKKINSATTYGICYLVAIKTTHFEIGLKLLPNYQIQYEVHASTYKHHDRYDDCLQLCKMEIQLKKPGKCLSFNLWYPSNEYRCPTGKRWCEKKGRLLNSPECYNKPGIDFAVSV</sequence>
<dbReference type="Proteomes" id="UP001054945">
    <property type="component" value="Unassembled WGS sequence"/>
</dbReference>
<organism evidence="1 2">
    <name type="scientific">Caerostris extrusa</name>
    <name type="common">Bark spider</name>
    <name type="synonym">Caerostris bankana</name>
    <dbReference type="NCBI Taxonomy" id="172846"/>
    <lineage>
        <taxon>Eukaryota</taxon>
        <taxon>Metazoa</taxon>
        <taxon>Ecdysozoa</taxon>
        <taxon>Arthropoda</taxon>
        <taxon>Chelicerata</taxon>
        <taxon>Arachnida</taxon>
        <taxon>Araneae</taxon>
        <taxon>Araneomorphae</taxon>
        <taxon>Entelegynae</taxon>
        <taxon>Araneoidea</taxon>
        <taxon>Araneidae</taxon>
        <taxon>Caerostris</taxon>
    </lineage>
</organism>